<feature type="domain" description="Primosomal protein N C-terminal" evidence="4">
    <location>
        <begin position="70"/>
        <end position="169"/>
    </location>
</feature>
<dbReference type="GO" id="GO:0006302">
    <property type="term" value="P:double-strand break repair"/>
    <property type="evidence" value="ECO:0007669"/>
    <property type="project" value="TreeGrafter"/>
</dbReference>
<dbReference type="GO" id="GO:0043138">
    <property type="term" value="F:3'-5' DNA helicase activity"/>
    <property type="evidence" value="ECO:0007669"/>
    <property type="project" value="TreeGrafter"/>
</dbReference>
<proteinExistence type="predicted"/>
<keyword evidence="2" id="KW-0067">ATP-binding</keyword>
<keyword evidence="3" id="KW-0238">DNA-binding</keyword>
<evidence type="ECO:0000259" key="4">
    <source>
        <dbReference type="Pfam" id="PF18074"/>
    </source>
</evidence>
<protein>
    <recommendedName>
        <fullName evidence="4">Primosomal protein N C-terminal domain-containing protein</fullName>
    </recommendedName>
</protein>
<dbReference type="PANTHER" id="PTHR30580:SF0">
    <property type="entry name" value="PRIMOSOMAL PROTEIN N"/>
    <property type="match status" value="1"/>
</dbReference>
<evidence type="ECO:0000313" key="5">
    <source>
        <dbReference type="EMBL" id="SVC03521.1"/>
    </source>
</evidence>
<feature type="non-terminal residue" evidence="5">
    <location>
        <position position="1"/>
    </location>
</feature>
<dbReference type="GO" id="GO:0003677">
    <property type="term" value="F:DNA binding"/>
    <property type="evidence" value="ECO:0007669"/>
    <property type="project" value="UniProtKB-KW"/>
</dbReference>
<dbReference type="AlphaFoldDB" id="A0A382IY80"/>
<organism evidence="5">
    <name type="scientific">marine metagenome</name>
    <dbReference type="NCBI Taxonomy" id="408172"/>
    <lineage>
        <taxon>unclassified sequences</taxon>
        <taxon>metagenomes</taxon>
        <taxon>ecological metagenomes</taxon>
    </lineage>
</organism>
<dbReference type="InterPro" id="IPR041236">
    <property type="entry name" value="PriA_C"/>
</dbReference>
<dbReference type="GO" id="GO:0006270">
    <property type="term" value="P:DNA replication initiation"/>
    <property type="evidence" value="ECO:0007669"/>
    <property type="project" value="TreeGrafter"/>
</dbReference>
<dbReference type="GO" id="GO:0006310">
    <property type="term" value="P:DNA recombination"/>
    <property type="evidence" value="ECO:0007669"/>
    <property type="project" value="TreeGrafter"/>
</dbReference>
<evidence type="ECO:0000256" key="3">
    <source>
        <dbReference type="ARBA" id="ARBA00023125"/>
    </source>
</evidence>
<dbReference type="GO" id="GO:0005524">
    <property type="term" value="F:ATP binding"/>
    <property type="evidence" value="ECO:0007669"/>
    <property type="project" value="UniProtKB-KW"/>
</dbReference>
<dbReference type="SUPFAM" id="SSF52540">
    <property type="entry name" value="P-loop containing nucleoside triphosphate hydrolases"/>
    <property type="match status" value="1"/>
</dbReference>
<accession>A0A382IY80</accession>
<sequence>IHLPDFRASERTFQLLSQVAGRAGRGKLGGEVLIQTALPEHYAVRAAVAHDFKSFATRELHEREGPRYPPWLRLVNVILSSPDQRLAAETAELGVTWLRNWLDMRDIGEAAIDVVGPAPSPIERLHRRWRWHFLIKSGSPKLLGRATTALATGFKLPSGDVRLAIDRDPVALL</sequence>
<dbReference type="Pfam" id="PF18074">
    <property type="entry name" value="PriA_C"/>
    <property type="match status" value="1"/>
</dbReference>
<name>A0A382IY80_9ZZZZ</name>
<keyword evidence="1" id="KW-0547">Nucleotide-binding</keyword>
<dbReference type="InterPro" id="IPR027417">
    <property type="entry name" value="P-loop_NTPase"/>
</dbReference>
<dbReference type="PANTHER" id="PTHR30580">
    <property type="entry name" value="PRIMOSOMAL PROTEIN N"/>
    <property type="match status" value="1"/>
</dbReference>
<gene>
    <name evidence="5" type="ORF">METZ01_LOCUS256375</name>
</gene>
<reference evidence="5" key="1">
    <citation type="submission" date="2018-05" db="EMBL/GenBank/DDBJ databases">
        <authorList>
            <person name="Lanie J.A."/>
            <person name="Ng W.-L."/>
            <person name="Kazmierczak K.M."/>
            <person name="Andrzejewski T.M."/>
            <person name="Davidsen T.M."/>
            <person name="Wayne K.J."/>
            <person name="Tettelin H."/>
            <person name="Glass J.I."/>
            <person name="Rusch D."/>
            <person name="Podicherti R."/>
            <person name="Tsui H.-C.T."/>
            <person name="Winkler M.E."/>
        </authorList>
    </citation>
    <scope>NUCLEOTIDE SEQUENCE</scope>
</reference>
<dbReference type="EMBL" id="UINC01069836">
    <property type="protein sequence ID" value="SVC03521.1"/>
    <property type="molecule type" value="Genomic_DNA"/>
</dbReference>
<evidence type="ECO:0000256" key="1">
    <source>
        <dbReference type="ARBA" id="ARBA00022741"/>
    </source>
</evidence>
<evidence type="ECO:0000256" key="2">
    <source>
        <dbReference type="ARBA" id="ARBA00022840"/>
    </source>
</evidence>